<comment type="caution">
    <text evidence="1">The sequence shown here is derived from an EMBL/GenBank/DDBJ whole genome shotgun (WGS) entry which is preliminary data.</text>
</comment>
<dbReference type="EMBL" id="JAIWYP010000012">
    <property type="protein sequence ID" value="KAH3727409.1"/>
    <property type="molecule type" value="Genomic_DNA"/>
</dbReference>
<organism evidence="1 2">
    <name type="scientific">Dreissena polymorpha</name>
    <name type="common">Zebra mussel</name>
    <name type="synonym">Mytilus polymorpha</name>
    <dbReference type="NCBI Taxonomy" id="45954"/>
    <lineage>
        <taxon>Eukaryota</taxon>
        <taxon>Metazoa</taxon>
        <taxon>Spiralia</taxon>
        <taxon>Lophotrochozoa</taxon>
        <taxon>Mollusca</taxon>
        <taxon>Bivalvia</taxon>
        <taxon>Autobranchia</taxon>
        <taxon>Heteroconchia</taxon>
        <taxon>Euheterodonta</taxon>
        <taxon>Imparidentia</taxon>
        <taxon>Neoheterodontei</taxon>
        <taxon>Myida</taxon>
        <taxon>Dreissenoidea</taxon>
        <taxon>Dreissenidae</taxon>
        <taxon>Dreissena</taxon>
    </lineage>
</organism>
<evidence type="ECO:0000313" key="2">
    <source>
        <dbReference type="Proteomes" id="UP000828390"/>
    </source>
</evidence>
<name>A0A9D4CMJ9_DREPO</name>
<proteinExistence type="predicted"/>
<evidence type="ECO:0000313" key="1">
    <source>
        <dbReference type="EMBL" id="KAH3727409.1"/>
    </source>
</evidence>
<accession>A0A9D4CMJ9</accession>
<dbReference type="AlphaFoldDB" id="A0A9D4CMJ9"/>
<sequence length="79" mass="8803">MEVSTEKSKIMVNSTTNTSAFNVNAEKQEIVNRFKYVDATLSKYGSSIAEVRIRVAMATAEIEVFSSYRTSCPFVVRLG</sequence>
<reference evidence="1" key="2">
    <citation type="submission" date="2020-11" db="EMBL/GenBank/DDBJ databases">
        <authorList>
            <person name="McCartney M.A."/>
            <person name="Auch B."/>
            <person name="Kono T."/>
            <person name="Mallez S."/>
            <person name="Becker A."/>
            <person name="Gohl D.M."/>
            <person name="Silverstein K.A.T."/>
            <person name="Koren S."/>
            <person name="Bechman K.B."/>
            <person name="Herman A."/>
            <person name="Abrahante J.E."/>
            <person name="Garbe J."/>
        </authorList>
    </citation>
    <scope>NUCLEOTIDE SEQUENCE</scope>
    <source>
        <strain evidence="1">Duluth1</strain>
        <tissue evidence="1">Whole animal</tissue>
    </source>
</reference>
<reference evidence="1" key="1">
    <citation type="journal article" date="2019" name="bioRxiv">
        <title>The Genome of the Zebra Mussel, Dreissena polymorpha: A Resource for Invasive Species Research.</title>
        <authorList>
            <person name="McCartney M.A."/>
            <person name="Auch B."/>
            <person name="Kono T."/>
            <person name="Mallez S."/>
            <person name="Zhang Y."/>
            <person name="Obille A."/>
            <person name="Becker A."/>
            <person name="Abrahante J.E."/>
            <person name="Garbe J."/>
            <person name="Badalamenti J.P."/>
            <person name="Herman A."/>
            <person name="Mangelson H."/>
            <person name="Liachko I."/>
            <person name="Sullivan S."/>
            <person name="Sone E.D."/>
            <person name="Koren S."/>
            <person name="Silverstein K.A.T."/>
            <person name="Beckman K.B."/>
            <person name="Gohl D.M."/>
        </authorList>
    </citation>
    <scope>NUCLEOTIDE SEQUENCE</scope>
    <source>
        <strain evidence="1">Duluth1</strain>
        <tissue evidence="1">Whole animal</tissue>
    </source>
</reference>
<gene>
    <name evidence="1" type="ORF">DPMN_053344</name>
</gene>
<dbReference type="Proteomes" id="UP000828390">
    <property type="component" value="Unassembled WGS sequence"/>
</dbReference>
<keyword evidence="2" id="KW-1185">Reference proteome</keyword>
<protein>
    <submittedName>
        <fullName evidence="1">Uncharacterized protein</fullName>
    </submittedName>
</protein>